<keyword evidence="2" id="KW-1185">Reference proteome</keyword>
<proteinExistence type="predicted"/>
<sequence length="267" mass="30920">MSEAYDHFMERNTKAFKLFFEIEVLLREIITVALKEKYGNKWLKQGLPLDVREKVKAGTTYERATLWSKLVPHSPLYYVDFPDLKRLIEMGTNWPIFAEIWKKKDGMVSTLGELEAIRNKIAHSRYVTDEELKILESAKIKLINPIHSDRLNIAKGNVSLILPITDALSNILDLYKVNIKIMEQGGRITPINSKIRDYFAEWWFDECYFGVSVECTEKFYSICLEYSEIPSGIGQGLKRLDWVMQRNALSTGLLACIEIEKALRITM</sequence>
<evidence type="ECO:0000313" key="1">
    <source>
        <dbReference type="EMBL" id="MDX8329617.1"/>
    </source>
</evidence>
<evidence type="ECO:0008006" key="3">
    <source>
        <dbReference type="Google" id="ProtNLM"/>
    </source>
</evidence>
<comment type="caution">
    <text evidence="1">The sequence shown here is derived from an EMBL/GenBank/DDBJ whole genome shotgun (WGS) entry which is preliminary data.</text>
</comment>
<organism evidence="1 2">
    <name type="scientific">Agrobacterium rosae</name>
    <dbReference type="NCBI Taxonomy" id="1972867"/>
    <lineage>
        <taxon>Bacteria</taxon>
        <taxon>Pseudomonadati</taxon>
        <taxon>Pseudomonadota</taxon>
        <taxon>Alphaproteobacteria</taxon>
        <taxon>Hyphomicrobiales</taxon>
        <taxon>Rhizobiaceae</taxon>
        <taxon>Rhizobium/Agrobacterium group</taxon>
        <taxon>Agrobacterium</taxon>
    </lineage>
</organism>
<dbReference type="EMBL" id="JAVRAD010000003">
    <property type="protein sequence ID" value="MDX8329617.1"/>
    <property type="molecule type" value="Genomic_DNA"/>
</dbReference>
<reference evidence="1" key="1">
    <citation type="journal article" date="2023" name="Phytobiomes J">
        <title>Deciphering the key players within the bacterial microbiota associated with aerial crown gall tumors on rhododendron: Insights into the gallobiome.</title>
        <authorList>
            <person name="Kuzmanovic N."/>
            <person name="Nesme J."/>
            <person name="Wolf J."/>
            <person name="Neumann-Schaal M."/>
            <person name="Petersen J."/>
            <person name="Fernandez-Gnecco G."/>
            <person name="Sproeer C."/>
            <person name="Bunk B."/>
            <person name="Overmann J."/>
            <person name="Sorensen S.J."/>
            <person name="Idczak E."/>
            <person name="Smalla K."/>
        </authorList>
    </citation>
    <scope>NUCLEOTIDE SEQUENCE [LARGE SCALE GENOMIC DNA]</scope>
    <source>
        <strain evidence="1">Rho-14.1</strain>
    </source>
</reference>
<evidence type="ECO:0000313" key="2">
    <source>
        <dbReference type="Proteomes" id="UP001277561"/>
    </source>
</evidence>
<gene>
    <name evidence="1" type="ORF">RMS29_10295</name>
</gene>
<protein>
    <recommendedName>
        <fullName evidence="3">Swt1-like HEPN domain-containing protein</fullName>
    </recommendedName>
</protein>
<accession>A0ABU4VVU3</accession>
<dbReference type="RefSeq" id="WP_320188249.1">
    <property type="nucleotide sequence ID" value="NZ_CP192764.1"/>
</dbReference>
<dbReference type="Proteomes" id="UP001277561">
    <property type="component" value="Unassembled WGS sequence"/>
</dbReference>
<name>A0ABU4VVU3_9HYPH</name>